<sequence length="318" mass="35414">MTFQAFSGSQTVKNRMIAPVRAQWTARALAPDTDLNWNRDGQPDSINGALAQTQDRTVFEQRTGIPADLAQLCEHLVAAGVRKSDAPDTAAGFALEGADAVLAFGIGWLDAIRPGADLGMIVPQFARHCLNRLLEPNFALAGHISPDLRGAGLQILAFWDRELAGHTMTRGDWRDVQRQAMAATAKDTDPWSYRIATFIEALAWPVRSVSREFVGLFEPFLFNWLIYCETAFMTDEERTDREHLLLAWKAMATAPRDEGVNIDFDPLESLPQSARVISVDHVMRTMDRMIAIREAARPRKDEVILDLMNGLLTLIRAA</sequence>
<dbReference type="RefSeq" id="WP_304535121.1">
    <property type="nucleotide sequence ID" value="NZ_JAUQOM010000002.1"/>
</dbReference>
<accession>A0ABT8ZJC1</accession>
<dbReference type="EMBL" id="JAUQOM010000002">
    <property type="protein sequence ID" value="MDO7834630.1"/>
    <property type="molecule type" value="Genomic_DNA"/>
</dbReference>
<evidence type="ECO:0000313" key="2">
    <source>
        <dbReference type="Proteomes" id="UP001176471"/>
    </source>
</evidence>
<gene>
    <name evidence="1" type="ORF">Q4610_06185</name>
</gene>
<proteinExistence type="predicted"/>
<evidence type="ECO:0000313" key="1">
    <source>
        <dbReference type="EMBL" id="MDO7834630.1"/>
    </source>
</evidence>
<comment type="caution">
    <text evidence="1">The sequence shown here is derived from an EMBL/GenBank/DDBJ whole genome shotgun (WGS) entry which is preliminary data.</text>
</comment>
<protein>
    <submittedName>
        <fullName evidence="1">Uncharacterized protein</fullName>
    </submittedName>
</protein>
<reference evidence="1" key="1">
    <citation type="submission" date="2023-07" db="EMBL/GenBank/DDBJ databases">
        <title>Bacterial whole genome sequence for Sphingobium sp. HBC34.</title>
        <authorList>
            <person name="Le V."/>
            <person name="Ko S.-R."/>
            <person name="Ahn C.-Y."/>
            <person name="Oh H.-M."/>
        </authorList>
    </citation>
    <scope>NUCLEOTIDE SEQUENCE</scope>
    <source>
        <strain evidence="1">HBC34</strain>
    </source>
</reference>
<dbReference type="Proteomes" id="UP001176471">
    <property type="component" value="Unassembled WGS sequence"/>
</dbReference>
<organism evidence="1 2">
    <name type="scientific">Sphingobium cyanobacteriorum</name>
    <dbReference type="NCBI Taxonomy" id="3063954"/>
    <lineage>
        <taxon>Bacteria</taxon>
        <taxon>Pseudomonadati</taxon>
        <taxon>Pseudomonadota</taxon>
        <taxon>Alphaproteobacteria</taxon>
        <taxon>Sphingomonadales</taxon>
        <taxon>Sphingomonadaceae</taxon>
        <taxon>Sphingobium</taxon>
    </lineage>
</organism>
<name>A0ABT8ZJC1_9SPHN</name>
<keyword evidence="2" id="KW-1185">Reference proteome</keyword>